<sequence>TLGKILRNFRPRLQCQKGPLTSWTNGSKQPLNIGQISHNVAATGTPTGKIDLDSCYCDLDKQKNHLKWTVQAGKLGQIKTQQQAPVQVVKTQQPAVVTGATRAAAVIVVVQLQMQPAVVQQAVVPQPQAPAEVEPKVVTIMQSVPPAPAVLPAKIEQLLLKIWNSDSESSSEEEEGEILEPWEPDIGGQRLLGG</sequence>
<feature type="region of interest" description="Disordered" evidence="1">
    <location>
        <begin position="166"/>
        <end position="194"/>
    </location>
</feature>
<organism evidence="2 3">
    <name type="scientific">Romanomermis culicivorax</name>
    <name type="common">Nematode worm</name>
    <dbReference type="NCBI Taxonomy" id="13658"/>
    <lineage>
        <taxon>Eukaryota</taxon>
        <taxon>Metazoa</taxon>
        <taxon>Ecdysozoa</taxon>
        <taxon>Nematoda</taxon>
        <taxon>Enoplea</taxon>
        <taxon>Dorylaimia</taxon>
        <taxon>Mermithida</taxon>
        <taxon>Mermithoidea</taxon>
        <taxon>Mermithidae</taxon>
        <taxon>Romanomermis</taxon>
    </lineage>
</organism>
<name>A0A915LBS9_ROMCU</name>
<reference evidence="3" key="1">
    <citation type="submission" date="2022-11" db="UniProtKB">
        <authorList>
            <consortium name="WormBaseParasite"/>
        </authorList>
    </citation>
    <scope>IDENTIFICATION</scope>
</reference>
<feature type="compositionally biased region" description="Acidic residues" evidence="1">
    <location>
        <begin position="169"/>
        <end position="183"/>
    </location>
</feature>
<dbReference type="Proteomes" id="UP000887565">
    <property type="component" value="Unplaced"/>
</dbReference>
<keyword evidence="2" id="KW-1185">Reference proteome</keyword>
<evidence type="ECO:0000313" key="2">
    <source>
        <dbReference type="Proteomes" id="UP000887565"/>
    </source>
</evidence>
<dbReference type="AlphaFoldDB" id="A0A915LBS9"/>
<proteinExistence type="predicted"/>
<protein>
    <submittedName>
        <fullName evidence="3">Uncharacterized protein</fullName>
    </submittedName>
</protein>
<evidence type="ECO:0000256" key="1">
    <source>
        <dbReference type="SAM" id="MobiDB-lite"/>
    </source>
</evidence>
<accession>A0A915LBS9</accession>
<dbReference type="WBParaSite" id="nRc.2.0.1.t48312-RA">
    <property type="protein sequence ID" value="nRc.2.0.1.t48312-RA"/>
    <property type="gene ID" value="nRc.2.0.1.g48312"/>
</dbReference>
<evidence type="ECO:0000313" key="3">
    <source>
        <dbReference type="WBParaSite" id="nRc.2.0.1.t48312-RA"/>
    </source>
</evidence>